<evidence type="ECO:0000256" key="6">
    <source>
        <dbReference type="ARBA" id="ARBA00022824"/>
    </source>
</evidence>
<keyword evidence="7" id="KW-1133">Transmembrane helix</keyword>
<dbReference type="PANTHER" id="PTHR28012">
    <property type="entry name" value="NUCLEAR FUSION PROTEIN KAR5"/>
    <property type="match status" value="1"/>
</dbReference>
<protein>
    <submittedName>
        <fullName evidence="12">Uncharacterized protein</fullName>
    </submittedName>
</protein>
<evidence type="ECO:0000256" key="10">
    <source>
        <dbReference type="ARBA" id="ARBA00023242"/>
    </source>
</evidence>
<dbReference type="EMBL" id="WHUW01000015">
    <property type="protein sequence ID" value="KAF8438834.1"/>
    <property type="molecule type" value="Genomic_DNA"/>
</dbReference>
<dbReference type="PANTHER" id="PTHR28012:SF1">
    <property type="entry name" value="NUCLEAR FUSION PROTEIN KAR5"/>
    <property type="match status" value="1"/>
</dbReference>
<dbReference type="GO" id="GO:0005789">
    <property type="term" value="C:endoplasmic reticulum membrane"/>
    <property type="evidence" value="ECO:0007669"/>
    <property type="project" value="UniProtKB-SubCell"/>
</dbReference>
<keyword evidence="3 11" id="KW-0415">Karyogamy</keyword>
<keyword evidence="4" id="KW-0812">Transmembrane</keyword>
<evidence type="ECO:0000256" key="9">
    <source>
        <dbReference type="ARBA" id="ARBA00023180"/>
    </source>
</evidence>
<evidence type="ECO:0000256" key="11">
    <source>
        <dbReference type="RuleBase" id="RU368082"/>
    </source>
</evidence>
<keyword evidence="6 11" id="KW-0256">Endoplasmic reticulum</keyword>
<evidence type="ECO:0000313" key="13">
    <source>
        <dbReference type="Proteomes" id="UP001194468"/>
    </source>
</evidence>
<evidence type="ECO:0000256" key="4">
    <source>
        <dbReference type="ARBA" id="ARBA00022692"/>
    </source>
</evidence>
<dbReference type="InterPro" id="IPR007292">
    <property type="entry name" value="Nuclear_fusion_Kar5"/>
</dbReference>
<evidence type="ECO:0000256" key="5">
    <source>
        <dbReference type="ARBA" id="ARBA00022729"/>
    </source>
</evidence>
<keyword evidence="5 11" id="KW-0732">Signal</keyword>
<dbReference type="AlphaFoldDB" id="A0AAD4GE36"/>
<accession>A0AAD4GE36</accession>
<gene>
    <name evidence="12" type="ORF">L210DRAFT_3542339</name>
</gene>
<evidence type="ECO:0000256" key="8">
    <source>
        <dbReference type="ARBA" id="ARBA00023136"/>
    </source>
</evidence>
<reference evidence="12" key="2">
    <citation type="journal article" date="2020" name="Nat. Commun.">
        <title>Large-scale genome sequencing of mycorrhizal fungi provides insights into the early evolution of symbiotic traits.</title>
        <authorList>
            <person name="Miyauchi S."/>
            <person name="Kiss E."/>
            <person name="Kuo A."/>
            <person name="Drula E."/>
            <person name="Kohler A."/>
            <person name="Sanchez-Garcia M."/>
            <person name="Morin E."/>
            <person name="Andreopoulos B."/>
            <person name="Barry K.W."/>
            <person name="Bonito G."/>
            <person name="Buee M."/>
            <person name="Carver A."/>
            <person name="Chen C."/>
            <person name="Cichocki N."/>
            <person name="Clum A."/>
            <person name="Culley D."/>
            <person name="Crous P.W."/>
            <person name="Fauchery L."/>
            <person name="Girlanda M."/>
            <person name="Hayes R.D."/>
            <person name="Keri Z."/>
            <person name="LaButti K."/>
            <person name="Lipzen A."/>
            <person name="Lombard V."/>
            <person name="Magnuson J."/>
            <person name="Maillard F."/>
            <person name="Murat C."/>
            <person name="Nolan M."/>
            <person name="Ohm R.A."/>
            <person name="Pangilinan J."/>
            <person name="Pereira M.F."/>
            <person name="Perotto S."/>
            <person name="Peter M."/>
            <person name="Pfister S."/>
            <person name="Riley R."/>
            <person name="Sitrit Y."/>
            <person name="Stielow J.B."/>
            <person name="Szollosi G."/>
            <person name="Zifcakova L."/>
            <person name="Stursova M."/>
            <person name="Spatafora J.W."/>
            <person name="Tedersoo L."/>
            <person name="Vaario L.M."/>
            <person name="Yamada A."/>
            <person name="Yan M."/>
            <person name="Wang P."/>
            <person name="Xu J."/>
            <person name="Bruns T."/>
            <person name="Baldrian P."/>
            <person name="Vilgalys R."/>
            <person name="Dunand C."/>
            <person name="Henrissat B."/>
            <person name="Grigoriev I.V."/>
            <person name="Hibbett D."/>
            <person name="Nagy L.G."/>
            <person name="Martin F.M."/>
        </authorList>
    </citation>
    <scope>NUCLEOTIDE SEQUENCE</scope>
    <source>
        <strain evidence="12">BED1</strain>
    </source>
</reference>
<reference evidence="12" key="1">
    <citation type="submission" date="2019-10" db="EMBL/GenBank/DDBJ databases">
        <authorList>
            <consortium name="DOE Joint Genome Institute"/>
            <person name="Kuo A."/>
            <person name="Miyauchi S."/>
            <person name="Kiss E."/>
            <person name="Drula E."/>
            <person name="Kohler A."/>
            <person name="Sanchez-Garcia M."/>
            <person name="Andreopoulos B."/>
            <person name="Barry K.W."/>
            <person name="Bonito G."/>
            <person name="Buee M."/>
            <person name="Carver A."/>
            <person name="Chen C."/>
            <person name="Cichocki N."/>
            <person name="Clum A."/>
            <person name="Culley D."/>
            <person name="Crous P.W."/>
            <person name="Fauchery L."/>
            <person name="Girlanda M."/>
            <person name="Hayes R."/>
            <person name="Keri Z."/>
            <person name="LaButti K."/>
            <person name="Lipzen A."/>
            <person name="Lombard V."/>
            <person name="Magnuson J."/>
            <person name="Maillard F."/>
            <person name="Morin E."/>
            <person name="Murat C."/>
            <person name="Nolan M."/>
            <person name="Ohm R."/>
            <person name="Pangilinan J."/>
            <person name="Pereira M."/>
            <person name="Perotto S."/>
            <person name="Peter M."/>
            <person name="Riley R."/>
            <person name="Sitrit Y."/>
            <person name="Stielow B."/>
            <person name="Szollosi G."/>
            <person name="Zifcakova L."/>
            <person name="Stursova M."/>
            <person name="Spatafora J.W."/>
            <person name="Tedersoo L."/>
            <person name="Vaario L.-M."/>
            <person name="Yamada A."/>
            <person name="Yan M."/>
            <person name="Wang P."/>
            <person name="Xu J."/>
            <person name="Bruns T."/>
            <person name="Baldrian P."/>
            <person name="Vilgalys R."/>
            <person name="Henrissat B."/>
            <person name="Grigoriev I.V."/>
            <person name="Hibbett D."/>
            <person name="Nagy L.G."/>
            <person name="Martin F.M."/>
        </authorList>
    </citation>
    <scope>NUCLEOTIDE SEQUENCE</scope>
    <source>
        <strain evidence="12">BED1</strain>
    </source>
</reference>
<evidence type="ECO:0000256" key="1">
    <source>
        <dbReference type="ARBA" id="ARBA00003389"/>
    </source>
</evidence>
<sequence length="279" mass="31699">MSLTRAVSMTHQTEILAWTLSYRLITIRPINRRHSGAKSNVPCLAESCGMIKYLLLILFVANHITCSLAWSWTTHQSPPDLASAPRVAEDVLLNSFDAELSQAGIDGLLSNKDVLQSYQQKPDCFQNAISLVKARCEESRMDEQERIQAAIGMTMCELATARHYLPPMECAAYVRAGHKASSPTPKGQARCVDALSRSAQFWSSYSGYLREIPQLCFTFRRWIDIDTAKDIYRNITEEKAFFVRFLIEREKASKTTQDLWGILAEVRIIRYLYRTNCSS</sequence>
<evidence type="ECO:0000256" key="2">
    <source>
        <dbReference type="ARBA" id="ARBA00010473"/>
    </source>
</evidence>
<dbReference type="Pfam" id="PF04163">
    <property type="entry name" value="Tht1"/>
    <property type="match status" value="1"/>
</dbReference>
<dbReference type="GO" id="GO:0000742">
    <property type="term" value="P:karyogamy involved in conjugation with cellular fusion"/>
    <property type="evidence" value="ECO:0007669"/>
    <property type="project" value="UniProtKB-UniRule"/>
</dbReference>
<dbReference type="Proteomes" id="UP001194468">
    <property type="component" value="Unassembled WGS sequence"/>
</dbReference>
<dbReference type="GO" id="GO:0031965">
    <property type="term" value="C:nuclear membrane"/>
    <property type="evidence" value="ECO:0007669"/>
    <property type="project" value="UniProtKB-SubCell"/>
</dbReference>
<organism evidence="12 13">
    <name type="scientific">Boletus edulis BED1</name>
    <dbReference type="NCBI Taxonomy" id="1328754"/>
    <lineage>
        <taxon>Eukaryota</taxon>
        <taxon>Fungi</taxon>
        <taxon>Dikarya</taxon>
        <taxon>Basidiomycota</taxon>
        <taxon>Agaricomycotina</taxon>
        <taxon>Agaricomycetes</taxon>
        <taxon>Agaricomycetidae</taxon>
        <taxon>Boletales</taxon>
        <taxon>Boletineae</taxon>
        <taxon>Boletaceae</taxon>
        <taxon>Boletoideae</taxon>
        <taxon>Boletus</taxon>
    </lineage>
</organism>
<keyword evidence="9" id="KW-0325">Glycoprotein</keyword>
<keyword evidence="13" id="KW-1185">Reference proteome</keyword>
<comment type="caution">
    <text evidence="12">The sequence shown here is derived from an EMBL/GenBank/DDBJ whole genome shotgun (WGS) entry which is preliminary data.</text>
</comment>
<evidence type="ECO:0000256" key="7">
    <source>
        <dbReference type="ARBA" id="ARBA00022989"/>
    </source>
</evidence>
<proteinExistence type="inferred from homology"/>
<keyword evidence="10 11" id="KW-0539">Nucleus</keyword>
<comment type="subcellular location">
    <subcellularLocation>
        <location evidence="11">Endoplasmic reticulum membrane</location>
    </subcellularLocation>
    <subcellularLocation>
        <location evidence="11">Nucleus membrane</location>
    </subcellularLocation>
</comment>
<evidence type="ECO:0000256" key="3">
    <source>
        <dbReference type="ARBA" id="ARBA00022459"/>
    </source>
</evidence>
<name>A0AAD4GE36_BOLED</name>
<dbReference type="GO" id="GO:0048288">
    <property type="term" value="P:nuclear membrane fusion involved in karyogamy"/>
    <property type="evidence" value="ECO:0007669"/>
    <property type="project" value="UniProtKB-UniRule"/>
</dbReference>
<comment type="function">
    <text evidence="1 11">Required for nuclear membrane fusion during karyogamy.</text>
</comment>
<keyword evidence="8" id="KW-0472">Membrane</keyword>
<comment type="similarity">
    <text evidence="2 11">Belongs to the KAR5 family.</text>
</comment>
<evidence type="ECO:0000313" key="12">
    <source>
        <dbReference type="EMBL" id="KAF8438834.1"/>
    </source>
</evidence>